<protein>
    <recommendedName>
        <fullName evidence="2">Cadherin N-terminal domain-containing protein</fullName>
    </recommendedName>
</protein>
<proteinExistence type="predicted"/>
<dbReference type="STRING" id="144197.ENSSPAP00000017761"/>
<dbReference type="AlphaFoldDB" id="A0A3B5ABL1"/>
<organism evidence="3">
    <name type="scientific">Stegastes partitus</name>
    <name type="common">bicolor damselfish</name>
    <dbReference type="NCBI Taxonomy" id="144197"/>
    <lineage>
        <taxon>Eukaryota</taxon>
        <taxon>Metazoa</taxon>
        <taxon>Chordata</taxon>
        <taxon>Craniata</taxon>
        <taxon>Vertebrata</taxon>
        <taxon>Euteleostomi</taxon>
        <taxon>Actinopterygii</taxon>
        <taxon>Neopterygii</taxon>
        <taxon>Teleostei</taxon>
        <taxon>Neoteleostei</taxon>
        <taxon>Acanthomorphata</taxon>
        <taxon>Ovalentaria</taxon>
        <taxon>Pomacentridae</taxon>
        <taxon>Stegastes</taxon>
    </lineage>
</organism>
<evidence type="ECO:0000313" key="3">
    <source>
        <dbReference type="Ensembl" id="ENSSPAP00000017761.1"/>
    </source>
</evidence>
<feature type="domain" description="Cadherin N-terminal" evidence="2">
    <location>
        <begin position="30"/>
        <end position="66"/>
    </location>
</feature>
<dbReference type="InterPro" id="IPR013164">
    <property type="entry name" value="Cadherin_N"/>
</dbReference>
<name>A0A3B5ABL1_9TELE</name>
<dbReference type="Gene3D" id="2.60.40.60">
    <property type="entry name" value="Cadherins"/>
    <property type="match status" value="1"/>
</dbReference>
<reference evidence="3" key="1">
    <citation type="submission" date="2023-09" db="UniProtKB">
        <authorList>
            <consortium name="Ensembl"/>
        </authorList>
    </citation>
    <scope>IDENTIFICATION</scope>
</reference>
<evidence type="ECO:0000256" key="1">
    <source>
        <dbReference type="ARBA" id="ARBA00023180"/>
    </source>
</evidence>
<dbReference type="Pfam" id="PF08266">
    <property type="entry name" value="Cadherin_2"/>
    <property type="match status" value="1"/>
</dbReference>
<dbReference type="GeneTree" id="ENSGT00940000164468"/>
<evidence type="ECO:0000259" key="2">
    <source>
        <dbReference type="Pfam" id="PF08266"/>
    </source>
</evidence>
<sequence>MDLTTISDITMSRQVLLIISVLSLGAALGQVSYSIPEEMAKGSFVGNIAQDLGLDVKRLKSGRALCVNQLPSYFQHLG</sequence>
<accession>A0A3B5ABL1</accession>
<dbReference type="Ensembl" id="ENSSPAT00000018035.1">
    <property type="protein sequence ID" value="ENSSPAP00000017761.1"/>
    <property type="gene ID" value="ENSSPAG00000013420.1"/>
</dbReference>
<keyword evidence="1" id="KW-0325">Glycoprotein</keyword>